<gene>
    <name evidence="2" type="ORF">I79_025679</name>
</gene>
<dbReference type="GO" id="GO:0000978">
    <property type="term" value="F:RNA polymerase II cis-regulatory region sequence-specific DNA binding"/>
    <property type="evidence" value="ECO:0007669"/>
    <property type="project" value="TreeGrafter"/>
</dbReference>
<feature type="compositionally biased region" description="Gly residues" evidence="1">
    <location>
        <begin position="17"/>
        <end position="33"/>
    </location>
</feature>
<dbReference type="Proteomes" id="UP000001075">
    <property type="component" value="Unassembled WGS sequence"/>
</dbReference>
<dbReference type="GlyGen" id="G3INY1">
    <property type="glycosylation" value="1 site"/>
</dbReference>
<evidence type="ECO:0000256" key="1">
    <source>
        <dbReference type="SAM" id="MobiDB-lite"/>
    </source>
</evidence>
<feature type="region of interest" description="Disordered" evidence="1">
    <location>
        <begin position="205"/>
        <end position="245"/>
    </location>
</feature>
<dbReference type="InParanoid" id="G3INY1"/>
<feature type="compositionally biased region" description="Basic and acidic residues" evidence="1">
    <location>
        <begin position="47"/>
        <end position="57"/>
    </location>
</feature>
<dbReference type="InterPro" id="IPR050998">
    <property type="entry name" value="FOXP"/>
</dbReference>
<evidence type="ECO:0000313" key="3">
    <source>
        <dbReference type="Proteomes" id="UP000001075"/>
    </source>
</evidence>
<sequence length="346" mass="37439">MMEESGSETIRSAPTGQKGGVGSLSGQADGGSGSWMAGRAPVAGRDGSGRDTTRGADSDGEMSSMELLQFQQQQALQVPRQFLLQQASNLNSPGHKHSKQLASAVQVPMSEAMMSQNMLPPQQMQQNLSHPQLQALLQQQQALMPQQLQEYYKQQQQQLHLQILTQQQAGKQQPREALGNTQLAFQQQLLQMQQLQQQQLLNLQRQGRGGPAPPRSTCSPAKRPGPSRPSPKQPRAQQTCLSCGKASVPQGSLLRTASGRRGWTSPAQLPLLLGSPAPPMSPHPSATTPHPIDSPRCSHLRETAPPMRKPPVPTPFMDMGNANGQAVRPCVKTWASLSNTLTQNFG</sequence>
<protein>
    <submittedName>
        <fullName evidence="2">Forkhead box protein P4</fullName>
    </submittedName>
</protein>
<name>G3INY1_CRIGR</name>
<feature type="region of interest" description="Disordered" evidence="1">
    <location>
        <begin position="257"/>
        <end position="304"/>
    </location>
</feature>
<dbReference type="PaxDb" id="10029-XP_007609074.1"/>
<organism evidence="2 3">
    <name type="scientific">Cricetulus griseus</name>
    <name type="common">Chinese hamster</name>
    <name type="synonym">Cricetulus barabensis griseus</name>
    <dbReference type="NCBI Taxonomy" id="10029"/>
    <lineage>
        <taxon>Eukaryota</taxon>
        <taxon>Metazoa</taxon>
        <taxon>Chordata</taxon>
        <taxon>Craniata</taxon>
        <taxon>Vertebrata</taxon>
        <taxon>Euteleostomi</taxon>
        <taxon>Mammalia</taxon>
        <taxon>Eutheria</taxon>
        <taxon>Euarchontoglires</taxon>
        <taxon>Glires</taxon>
        <taxon>Rodentia</taxon>
        <taxon>Myomorpha</taxon>
        <taxon>Muroidea</taxon>
        <taxon>Cricetidae</taxon>
        <taxon>Cricetinae</taxon>
        <taxon>Cricetulus</taxon>
    </lineage>
</organism>
<reference evidence="3" key="1">
    <citation type="journal article" date="2011" name="Nat. Biotechnol.">
        <title>The genomic sequence of the Chinese hamster ovary (CHO)-K1 cell line.</title>
        <authorList>
            <person name="Xu X."/>
            <person name="Nagarajan H."/>
            <person name="Lewis N.E."/>
            <person name="Pan S."/>
            <person name="Cai Z."/>
            <person name="Liu X."/>
            <person name="Chen W."/>
            <person name="Xie M."/>
            <person name="Wang W."/>
            <person name="Hammond S."/>
            <person name="Andersen M.R."/>
            <person name="Neff N."/>
            <person name="Passarelli B."/>
            <person name="Koh W."/>
            <person name="Fan H.C."/>
            <person name="Wang J."/>
            <person name="Gui Y."/>
            <person name="Lee K.H."/>
            <person name="Betenbaugh M.J."/>
            <person name="Quake S.R."/>
            <person name="Famili I."/>
            <person name="Palsson B.O."/>
            <person name="Wang J."/>
        </authorList>
    </citation>
    <scope>NUCLEOTIDE SEQUENCE [LARGE SCALE GENOMIC DNA]</scope>
    <source>
        <strain evidence="3">CHO K1 cell line</strain>
    </source>
</reference>
<dbReference type="EMBL" id="JH007897">
    <property type="protein sequence ID" value="EGV94944.1"/>
    <property type="molecule type" value="Genomic_DNA"/>
</dbReference>
<dbReference type="GO" id="GO:0005634">
    <property type="term" value="C:nucleus"/>
    <property type="evidence" value="ECO:0007669"/>
    <property type="project" value="TreeGrafter"/>
</dbReference>
<feature type="region of interest" description="Disordered" evidence="1">
    <location>
        <begin position="1"/>
        <end position="62"/>
    </location>
</feature>
<evidence type="ECO:0000313" key="2">
    <source>
        <dbReference type="EMBL" id="EGV94944.1"/>
    </source>
</evidence>
<dbReference type="PANTHER" id="PTHR45796">
    <property type="entry name" value="FORKHEAD BOX P, ISOFORM C"/>
    <property type="match status" value="1"/>
</dbReference>
<dbReference type="AlphaFoldDB" id="G3INY1"/>
<accession>G3INY1</accession>
<proteinExistence type="predicted"/>
<dbReference type="PANTHER" id="PTHR45796:SF7">
    <property type="entry name" value="FORKHEAD BOX PROTEIN P4"/>
    <property type="match status" value="1"/>
</dbReference>
<dbReference type="GO" id="GO:0001227">
    <property type="term" value="F:DNA-binding transcription repressor activity, RNA polymerase II-specific"/>
    <property type="evidence" value="ECO:0007669"/>
    <property type="project" value="TreeGrafter"/>
</dbReference>
<dbReference type="STRING" id="10029.G3INY1"/>